<feature type="non-terminal residue" evidence="2">
    <location>
        <position position="1"/>
    </location>
</feature>
<name>A0A1B6I724_9HEMI</name>
<dbReference type="EMBL" id="GECU01025016">
    <property type="protein sequence ID" value="JAS82690.1"/>
    <property type="molecule type" value="Transcribed_RNA"/>
</dbReference>
<feature type="compositionally biased region" description="Basic and acidic residues" evidence="1">
    <location>
        <begin position="70"/>
        <end position="87"/>
    </location>
</feature>
<evidence type="ECO:0000313" key="2">
    <source>
        <dbReference type="EMBL" id="JAS82690.1"/>
    </source>
</evidence>
<accession>A0A1B6I724</accession>
<evidence type="ECO:0000256" key="1">
    <source>
        <dbReference type="SAM" id="MobiDB-lite"/>
    </source>
</evidence>
<feature type="compositionally biased region" description="Pro residues" evidence="1">
    <location>
        <begin position="236"/>
        <end position="248"/>
    </location>
</feature>
<feature type="compositionally biased region" description="Basic and acidic residues" evidence="1">
    <location>
        <begin position="8"/>
        <end position="17"/>
    </location>
</feature>
<protein>
    <submittedName>
        <fullName evidence="2">Uncharacterized protein</fullName>
    </submittedName>
</protein>
<feature type="compositionally biased region" description="Low complexity" evidence="1">
    <location>
        <begin position="196"/>
        <end position="232"/>
    </location>
</feature>
<reference evidence="2" key="1">
    <citation type="submission" date="2015-11" db="EMBL/GenBank/DDBJ databases">
        <title>De novo transcriptome assembly of four potential Pierce s Disease insect vectors from Arizona vineyards.</title>
        <authorList>
            <person name="Tassone E.E."/>
        </authorList>
    </citation>
    <scope>NUCLEOTIDE SEQUENCE</scope>
</reference>
<proteinExistence type="predicted"/>
<feature type="compositionally biased region" description="Polar residues" evidence="1">
    <location>
        <begin position="171"/>
        <end position="195"/>
    </location>
</feature>
<feature type="compositionally biased region" description="Basic and acidic residues" evidence="1">
    <location>
        <begin position="96"/>
        <end position="105"/>
    </location>
</feature>
<sequence length="307" mass="32724">SPNPAPKPAEKQQKIDEENNQSKINSNSKKDDSPDGGDPSPLICQRKLGVGESPPKVFKKKAPPPNQDVPSDKIKKPSVEEGRKLPEPQKQALKHTSFEEEKRMDASVSTQISFVQERQSSEIPRKAGPEAAVRQPREGPKAQDAIPRPQPRDPLKQSSTEDIPKRPPGQSGCQSSTSSAPSGRSNNNVSQPNAGPSSSKTTSQVPSSGTKSTGPSPPSSSSTSHPKPTQSSIPGPSQPAQPSFPPKIIPKLELSLATNSSSGDGMPCSSSTEKLISDSPESPQVLRPVNRIEDVNTIKRQPKAGWL</sequence>
<gene>
    <name evidence="2" type="ORF">g.34947</name>
</gene>
<feature type="region of interest" description="Disordered" evidence="1">
    <location>
        <begin position="1"/>
        <end position="288"/>
    </location>
</feature>
<feature type="compositionally biased region" description="Low complexity" evidence="1">
    <location>
        <begin position="260"/>
        <end position="271"/>
    </location>
</feature>
<feature type="compositionally biased region" description="Polar residues" evidence="1">
    <location>
        <begin position="107"/>
        <end position="118"/>
    </location>
</feature>
<organism evidence="2">
    <name type="scientific">Homalodisca liturata</name>
    <dbReference type="NCBI Taxonomy" id="320908"/>
    <lineage>
        <taxon>Eukaryota</taxon>
        <taxon>Metazoa</taxon>
        <taxon>Ecdysozoa</taxon>
        <taxon>Arthropoda</taxon>
        <taxon>Hexapoda</taxon>
        <taxon>Insecta</taxon>
        <taxon>Pterygota</taxon>
        <taxon>Neoptera</taxon>
        <taxon>Paraneoptera</taxon>
        <taxon>Hemiptera</taxon>
        <taxon>Auchenorrhyncha</taxon>
        <taxon>Membracoidea</taxon>
        <taxon>Cicadellidae</taxon>
        <taxon>Cicadellinae</taxon>
        <taxon>Proconiini</taxon>
        <taxon>Homalodisca</taxon>
    </lineage>
</organism>
<feature type="compositionally biased region" description="Basic and acidic residues" evidence="1">
    <location>
        <begin position="119"/>
        <end position="128"/>
    </location>
</feature>
<dbReference type="AlphaFoldDB" id="A0A1B6I724"/>